<evidence type="ECO:0000256" key="9">
    <source>
        <dbReference type="PIRNR" id="PIRNR000099"/>
    </source>
</evidence>
<gene>
    <name evidence="8 14" type="primary">hisD</name>
    <name evidence="14" type="ORF">OXPF_14460</name>
</gene>
<comment type="caution">
    <text evidence="14">The sequence shown here is derived from an EMBL/GenBank/DDBJ whole genome shotgun (WGS) entry which is preliminary data.</text>
</comment>
<dbReference type="Gene3D" id="1.20.5.1300">
    <property type="match status" value="1"/>
</dbReference>
<evidence type="ECO:0000256" key="4">
    <source>
        <dbReference type="ARBA" id="ARBA00022723"/>
    </source>
</evidence>
<sequence>MMIRVLNGNEKDIINFLKSRQQNENEEIRKKVWDVLKGVKSKGDKAVFDYCKIFDHSEINDKNIMLTNEEISEAYDKVDADFIRIINAAKTNIEEFHKNQIQKPWFMTRSDGSILGQKVMPLDSVGIYVPGGTASYPSSVLMNSIPANLAGVRRIAMATPCKSGIINPYTIVAANECGVHEIYKIGGVHAVAAFAYGTDSVPKVDKIVGPGNIYVATAKKEVFGNVDIDMIAGPSEILIIADENANSKFIAADMMSQAEHDVLASSILLTTSQKLIDEVIIELERQCELLDRKDIILKSLDDYGAAIKVQSIEKAVELSNKIAPEHLEIMVKNPIELLDSIKNAGSIFLGDYSPEPLGDYFAGPNHVLPTGGSAAFFSPLSVDAFIKKSSFIYYSKSGLEKVSDDIQSFAAYEGLSAHGNSIKVRF</sequence>
<feature type="active site" description="Proton acceptor" evidence="8 10">
    <location>
        <position position="325"/>
    </location>
</feature>
<organism evidence="14 15">
    <name type="scientific">Oxobacter pfennigii</name>
    <dbReference type="NCBI Taxonomy" id="36849"/>
    <lineage>
        <taxon>Bacteria</taxon>
        <taxon>Bacillati</taxon>
        <taxon>Bacillota</taxon>
        <taxon>Clostridia</taxon>
        <taxon>Eubacteriales</taxon>
        <taxon>Clostridiaceae</taxon>
        <taxon>Oxobacter</taxon>
    </lineage>
</organism>
<dbReference type="InterPro" id="IPR016161">
    <property type="entry name" value="Ald_DH/histidinol_DH"/>
</dbReference>
<evidence type="ECO:0000256" key="3">
    <source>
        <dbReference type="ARBA" id="ARBA00012965"/>
    </source>
</evidence>
<feature type="binding site" evidence="8 11">
    <location>
        <position position="257"/>
    </location>
    <ligand>
        <name>substrate</name>
    </ligand>
</feature>
<dbReference type="GO" id="GO:0004399">
    <property type="term" value="F:histidinol dehydrogenase activity"/>
    <property type="evidence" value="ECO:0007669"/>
    <property type="project" value="UniProtKB-UniRule"/>
</dbReference>
<dbReference type="GO" id="GO:0005829">
    <property type="term" value="C:cytosol"/>
    <property type="evidence" value="ECO:0007669"/>
    <property type="project" value="TreeGrafter"/>
</dbReference>
<dbReference type="InterPro" id="IPR001692">
    <property type="entry name" value="Histidinol_DH_CS"/>
</dbReference>
<dbReference type="GO" id="GO:0008270">
    <property type="term" value="F:zinc ion binding"/>
    <property type="evidence" value="ECO:0007669"/>
    <property type="project" value="UniProtKB-UniRule"/>
</dbReference>
<dbReference type="GO" id="GO:0000105">
    <property type="term" value="P:L-histidine biosynthetic process"/>
    <property type="evidence" value="ECO:0007669"/>
    <property type="project" value="UniProtKB-UniRule"/>
</dbReference>
<keyword evidence="4 8" id="KW-0479">Metal-binding</keyword>
<comment type="cofactor">
    <cofactor evidence="8 12">
        <name>Zn(2+)</name>
        <dbReference type="ChEBI" id="CHEBI:29105"/>
    </cofactor>
    <text evidence="8 12">Binds 1 zinc ion per subunit.</text>
</comment>
<feature type="binding site" evidence="8 12">
    <location>
        <position position="260"/>
    </location>
    <ligand>
        <name>Zn(2+)</name>
        <dbReference type="ChEBI" id="CHEBI:29105"/>
    </ligand>
</feature>
<protein>
    <recommendedName>
        <fullName evidence="3 8">Histidinol dehydrogenase</fullName>
        <shortName evidence="8">HDH</shortName>
        <ecNumber evidence="3 8">1.1.1.23</ecNumber>
    </recommendedName>
</protein>
<evidence type="ECO:0000256" key="5">
    <source>
        <dbReference type="ARBA" id="ARBA00022833"/>
    </source>
</evidence>
<evidence type="ECO:0000256" key="7">
    <source>
        <dbReference type="ARBA" id="ARBA00049489"/>
    </source>
</evidence>
<keyword evidence="15" id="KW-1185">Reference proteome</keyword>
<dbReference type="EMBL" id="LKET01000028">
    <property type="protein sequence ID" value="KPU44968.1"/>
    <property type="molecule type" value="Genomic_DNA"/>
</dbReference>
<comment type="pathway">
    <text evidence="8">Amino-acid biosynthesis; L-histidine biosynthesis; L-histidine from 5-phospho-alpha-D-ribose 1-diphosphate: step 9/9.</text>
</comment>
<feature type="binding site" evidence="8 11">
    <location>
        <position position="260"/>
    </location>
    <ligand>
        <name>substrate</name>
    </ligand>
</feature>
<evidence type="ECO:0000256" key="13">
    <source>
        <dbReference type="RuleBase" id="RU004175"/>
    </source>
</evidence>
<dbReference type="Proteomes" id="UP000050326">
    <property type="component" value="Unassembled WGS sequence"/>
</dbReference>
<feature type="binding site" evidence="8 12">
    <location>
        <position position="359"/>
    </location>
    <ligand>
        <name>Zn(2+)</name>
        <dbReference type="ChEBI" id="CHEBI:29105"/>
    </ligand>
</feature>
<dbReference type="InterPro" id="IPR012131">
    <property type="entry name" value="Hstdl_DH"/>
</dbReference>
<keyword evidence="8" id="KW-0028">Amino-acid biosynthesis</keyword>
<dbReference type="GO" id="GO:0051287">
    <property type="term" value="F:NAD binding"/>
    <property type="evidence" value="ECO:0007669"/>
    <property type="project" value="InterPro"/>
</dbReference>
<comment type="similarity">
    <text evidence="2 8 9 13">Belongs to the histidinol dehydrogenase family.</text>
</comment>
<dbReference type="PANTHER" id="PTHR21256:SF2">
    <property type="entry name" value="HISTIDINE BIOSYNTHESIS TRIFUNCTIONAL PROTEIN"/>
    <property type="match status" value="1"/>
</dbReference>
<dbReference type="PROSITE" id="PS00611">
    <property type="entry name" value="HISOL_DEHYDROGENASE"/>
    <property type="match status" value="1"/>
</dbReference>
<evidence type="ECO:0000256" key="2">
    <source>
        <dbReference type="ARBA" id="ARBA00010178"/>
    </source>
</evidence>
<comment type="caution">
    <text evidence="8">Lacks conserved residue(s) required for the propagation of feature annotation.</text>
</comment>
<reference evidence="14 15" key="1">
    <citation type="submission" date="2015-09" db="EMBL/GenBank/DDBJ databases">
        <title>Genome sequence of Oxobacter pfennigii DSM 3222.</title>
        <authorList>
            <person name="Poehlein A."/>
            <person name="Bengelsdorf F.R."/>
            <person name="Schiel-Bengelsdorf B."/>
            <person name="Duerre P."/>
            <person name="Daniel R."/>
        </authorList>
    </citation>
    <scope>NUCLEOTIDE SEQUENCE [LARGE SCALE GENOMIC DNA]</scope>
    <source>
        <strain evidence="14 15">DSM 3222</strain>
    </source>
</reference>
<evidence type="ECO:0000256" key="6">
    <source>
        <dbReference type="ARBA" id="ARBA00023002"/>
    </source>
</evidence>
<evidence type="ECO:0000256" key="12">
    <source>
        <dbReference type="PIRSR" id="PIRSR000099-4"/>
    </source>
</evidence>
<dbReference type="FunFam" id="3.40.50.1980:FF:000001">
    <property type="entry name" value="Histidinol dehydrogenase"/>
    <property type="match status" value="1"/>
</dbReference>
<dbReference type="UniPathway" id="UPA00031">
    <property type="reaction ID" value="UER00014"/>
</dbReference>
<evidence type="ECO:0000313" key="14">
    <source>
        <dbReference type="EMBL" id="KPU44968.1"/>
    </source>
</evidence>
<evidence type="ECO:0000313" key="15">
    <source>
        <dbReference type="Proteomes" id="UP000050326"/>
    </source>
</evidence>
<feature type="binding site" evidence="8 12">
    <location>
        <position position="257"/>
    </location>
    <ligand>
        <name>Zn(2+)</name>
        <dbReference type="ChEBI" id="CHEBI:29105"/>
    </ligand>
</feature>
<comment type="catalytic activity">
    <reaction evidence="7 8">
        <text>L-histidinol + 2 NAD(+) + H2O = L-histidine + 2 NADH + 3 H(+)</text>
        <dbReference type="Rhea" id="RHEA:20641"/>
        <dbReference type="ChEBI" id="CHEBI:15377"/>
        <dbReference type="ChEBI" id="CHEBI:15378"/>
        <dbReference type="ChEBI" id="CHEBI:57540"/>
        <dbReference type="ChEBI" id="CHEBI:57595"/>
        <dbReference type="ChEBI" id="CHEBI:57699"/>
        <dbReference type="ChEBI" id="CHEBI:57945"/>
        <dbReference type="EC" id="1.1.1.23"/>
    </reaction>
</comment>
<dbReference type="FunFam" id="3.40.50.1980:FF:000026">
    <property type="entry name" value="Histidinol dehydrogenase"/>
    <property type="match status" value="1"/>
</dbReference>
<feature type="binding site" evidence="8 11">
    <location>
        <position position="235"/>
    </location>
    <ligand>
        <name>substrate</name>
    </ligand>
</feature>
<evidence type="ECO:0000256" key="8">
    <source>
        <dbReference type="HAMAP-Rule" id="MF_01024"/>
    </source>
</evidence>
<dbReference type="AlphaFoldDB" id="A0A0N8NTJ0"/>
<keyword evidence="8" id="KW-0520">NAD</keyword>
<dbReference type="NCBIfam" id="TIGR00069">
    <property type="entry name" value="hisD"/>
    <property type="match status" value="1"/>
</dbReference>
<feature type="binding site" evidence="8 11">
    <location>
        <position position="418"/>
    </location>
    <ligand>
        <name>substrate</name>
    </ligand>
</feature>
<dbReference type="HAMAP" id="MF_01024">
    <property type="entry name" value="HisD"/>
    <property type="match status" value="1"/>
</dbReference>
<evidence type="ECO:0000256" key="10">
    <source>
        <dbReference type="PIRSR" id="PIRSR000099-1"/>
    </source>
</evidence>
<feature type="binding site" evidence="8 11">
    <location>
        <position position="326"/>
    </location>
    <ligand>
        <name>substrate</name>
    </ligand>
</feature>
<evidence type="ECO:0000256" key="11">
    <source>
        <dbReference type="PIRSR" id="PIRSR000099-3"/>
    </source>
</evidence>
<name>A0A0N8NTJ0_9CLOT</name>
<feature type="binding site" evidence="8 12">
    <location>
        <position position="418"/>
    </location>
    <ligand>
        <name>Zn(2+)</name>
        <dbReference type="ChEBI" id="CHEBI:29105"/>
    </ligand>
</feature>
<keyword evidence="5 8" id="KW-0862">Zinc</keyword>
<dbReference type="PIRSF" id="PIRSF000099">
    <property type="entry name" value="Histidinol_dh"/>
    <property type="match status" value="1"/>
</dbReference>
<feature type="active site" description="Proton acceptor" evidence="8 10">
    <location>
        <position position="326"/>
    </location>
</feature>
<comment type="function">
    <text evidence="1 8">Catalyzes the sequential NAD-dependent oxidations of L-histidinol to L-histidinaldehyde and then to L-histidine.</text>
</comment>
<dbReference type="PANTHER" id="PTHR21256">
    <property type="entry name" value="HISTIDINOL DEHYDROGENASE HDH"/>
    <property type="match status" value="1"/>
</dbReference>
<dbReference type="STRING" id="36849.OXPF_14460"/>
<keyword evidence="6 8" id="KW-0560">Oxidoreductase</keyword>
<feature type="binding site" evidence="8 11">
    <location>
        <position position="359"/>
    </location>
    <ligand>
        <name>substrate</name>
    </ligand>
</feature>
<evidence type="ECO:0000256" key="1">
    <source>
        <dbReference type="ARBA" id="ARBA00003850"/>
    </source>
</evidence>
<dbReference type="CDD" id="cd06572">
    <property type="entry name" value="Histidinol_dh"/>
    <property type="match status" value="1"/>
</dbReference>
<dbReference type="Pfam" id="PF00815">
    <property type="entry name" value="Histidinol_dh"/>
    <property type="match status" value="1"/>
</dbReference>
<dbReference type="PRINTS" id="PR00083">
    <property type="entry name" value="HOLDHDRGNASE"/>
</dbReference>
<proteinExistence type="inferred from homology"/>
<dbReference type="PATRIC" id="fig|36849.3.peg.1533"/>
<dbReference type="SUPFAM" id="SSF53720">
    <property type="entry name" value="ALDH-like"/>
    <property type="match status" value="1"/>
</dbReference>
<dbReference type="InterPro" id="IPR022695">
    <property type="entry name" value="Histidinol_DH_monofunct"/>
</dbReference>
<keyword evidence="8" id="KW-0368">Histidine biosynthesis</keyword>
<dbReference type="Gene3D" id="3.40.50.1980">
    <property type="entry name" value="Nitrogenase molybdenum iron protein domain"/>
    <property type="match status" value="2"/>
</dbReference>
<feature type="binding site" evidence="8 11">
    <location>
        <position position="413"/>
    </location>
    <ligand>
        <name>substrate</name>
    </ligand>
</feature>
<accession>A0A0N8NTJ0</accession>
<dbReference type="EC" id="1.1.1.23" evidence="3 8"/>